<keyword evidence="3" id="KW-1185">Reference proteome</keyword>
<evidence type="ECO:0000259" key="1">
    <source>
        <dbReference type="Pfam" id="PF01571"/>
    </source>
</evidence>
<dbReference type="Proteomes" id="UP001529256">
    <property type="component" value="Unassembled WGS sequence"/>
</dbReference>
<dbReference type="Gene3D" id="3.30.1360.120">
    <property type="entry name" value="Probable tRNA modification gtpase trme, domain 1"/>
    <property type="match status" value="1"/>
</dbReference>
<sequence>MSSARMGVLHGEHVLLGATFEPGFDDLLAVCSYACEKDDAVFFEGAEKDGALLCDLTGCAYVLVSGDGAGALVGTALCGDELAVGSAAFEGVLTGDGSLISTPLAVRTGDREIVLVDPSCHGEALVGWLSFLAGAEQGGVRPFAGTLVEPASEMLVALLLAGPAAERVLADYVSSPARLPRPAEVLQAHLDAIPAVLVGIPGADELPRGYLVLVPPARARALWRSLLSFGEISPVGHETLRRILCDTVPWGGFLATASPAHVSAGNLKRWHLLREGADFIGARGLVEGSDAADNR</sequence>
<reference evidence="2" key="1">
    <citation type="submission" date="2023-06" db="EMBL/GenBank/DDBJ databases">
        <title>Identification and characterization of horizontal gene transfer across gut microbiota members of farm animals based on homology search.</title>
        <authorList>
            <person name="Schwarzerova J."/>
            <person name="Nykrynova M."/>
            <person name="Jureckova K."/>
            <person name="Cejkova D."/>
            <person name="Rychlik I."/>
        </authorList>
    </citation>
    <scope>NUCLEOTIDE SEQUENCE</scope>
    <source>
        <strain evidence="2">153_Feed</strain>
    </source>
</reference>
<evidence type="ECO:0000313" key="2">
    <source>
        <dbReference type="EMBL" id="MDM8270996.1"/>
    </source>
</evidence>
<feature type="domain" description="GCVT N-terminal" evidence="1">
    <location>
        <begin position="49"/>
        <end position="241"/>
    </location>
</feature>
<accession>A0ABT7V4T7</accession>
<protein>
    <recommendedName>
        <fullName evidence="1">GCVT N-terminal domain-containing protein</fullName>
    </recommendedName>
</protein>
<gene>
    <name evidence="2" type="ORF">QUW25_04840</name>
</gene>
<dbReference type="InterPro" id="IPR027266">
    <property type="entry name" value="TrmE/GcvT-like"/>
</dbReference>
<organism evidence="2 3">
    <name type="scientific">Thermophilibacter provencensis</name>
    <dbReference type="NCBI Taxonomy" id="1852386"/>
    <lineage>
        <taxon>Bacteria</taxon>
        <taxon>Bacillati</taxon>
        <taxon>Actinomycetota</taxon>
        <taxon>Coriobacteriia</taxon>
        <taxon>Coriobacteriales</taxon>
        <taxon>Atopobiaceae</taxon>
        <taxon>Thermophilibacter</taxon>
    </lineage>
</organism>
<evidence type="ECO:0000313" key="3">
    <source>
        <dbReference type="Proteomes" id="UP001529256"/>
    </source>
</evidence>
<dbReference type="Pfam" id="PF01571">
    <property type="entry name" value="GCV_T"/>
    <property type="match status" value="1"/>
</dbReference>
<dbReference type="RefSeq" id="WP_289511088.1">
    <property type="nucleotide sequence ID" value="NZ_JAUDEA010000005.1"/>
</dbReference>
<dbReference type="EMBL" id="JAUDEA010000005">
    <property type="protein sequence ID" value="MDM8270996.1"/>
    <property type="molecule type" value="Genomic_DNA"/>
</dbReference>
<proteinExistence type="predicted"/>
<reference evidence="2" key="2">
    <citation type="submission" date="2023-06" db="EMBL/GenBank/DDBJ databases">
        <authorList>
            <person name="Zeman M."/>
            <person name="Kubasova T."/>
            <person name="Jahodarova E."/>
            <person name="Nykrynova M."/>
            <person name="Rychlik I."/>
        </authorList>
    </citation>
    <scope>NUCLEOTIDE SEQUENCE</scope>
    <source>
        <strain evidence="2">153_Feed</strain>
    </source>
</reference>
<dbReference type="SUPFAM" id="SSF103025">
    <property type="entry name" value="Folate-binding domain"/>
    <property type="match status" value="1"/>
</dbReference>
<dbReference type="InterPro" id="IPR006222">
    <property type="entry name" value="GCVT_N"/>
</dbReference>
<comment type="caution">
    <text evidence="2">The sequence shown here is derived from an EMBL/GenBank/DDBJ whole genome shotgun (WGS) entry which is preliminary data.</text>
</comment>
<name>A0ABT7V4T7_9ACTN</name>